<gene>
    <name evidence="2" type="ORF">AMORRO_LOCUS10386</name>
</gene>
<dbReference type="EMBL" id="CAJVPV010011363">
    <property type="protein sequence ID" value="CAG8660497.1"/>
    <property type="molecule type" value="Genomic_DNA"/>
</dbReference>
<organism evidence="2 3">
    <name type="scientific">Acaulospora morrowiae</name>
    <dbReference type="NCBI Taxonomy" id="94023"/>
    <lineage>
        <taxon>Eukaryota</taxon>
        <taxon>Fungi</taxon>
        <taxon>Fungi incertae sedis</taxon>
        <taxon>Mucoromycota</taxon>
        <taxon>Glomeromycotina</taxon>
        <taxon>Glomeromycetes</taxon>
        <taxon>Diversisporales</taxon>
        <taxon>Acaulosporaceae</taxon>
        <taxon>Acaulospora</taxon>
    </lineage>
</organism>
<evidence type="ECO:0000256" key="1">
    <source>
        <dbReference type="SAM" id="MobiDB-lite"/>
    </source>
</evidence>
<dbReference type="Proteomes" id="UP000789342">
    <property type="component" value="Unassembled WGS sequence"/>
</dbReference>
<reference evidence="2" key="1">
    <citation type="submission" date="2021-06" db="EMBL/GenBank/DDBJ databases">
        <authorList>
            <person name="Kallberg Y."/>
            <person name="Tangrot J."/>
            <person name="Rosling A."/>
        </authorList>
    </citation>
    <scope>NUCLEOTIDE SEQUENCE</scope>
    <source>
        <strain evidence="2">CL551</strain>
    </source>
</reference>
<name>A0A9N9HB36_9GLOM</name>
<evidence type="ECO:0000313" key="3">
    <source>
        <dbReference type="Proteomes" id="UP000789342"/>
    </source>
</evidence>
<accession>A0A9N9HB36</accession>
<proteinExistence type="predicted"/>
<dbReference type="AlphaFoldDB" id="A0A9N9HB36"/>
<protein>
    <submittedName>
        <fullName evidence="2">4360_t:CDS:1</fullName>
    </submittedName>
</protein>
<comment type="caution">
    <text evidence="2">The sequence shown here is derived from an EMBL/GenBank/DDBJ whole genome shotgun (WGS) entry which is preliminary data.</text>
</comment>
<feature type="region of interest" description="Disordered" evidence="1">
    <location>
        <begin position="83"/>
        <end position="102"/>
    </location>
</feature>
<evidence type="ECO:0000313" key="2">
    <source>
        <dbReference type="EMBL" id="CAG8660497.1"/>
    </source>
</evidence>
<sequence length="102" mass="11328">EPYSIEESACPKGRHIIYFSSRISKPLPTIKFGCLNRGLGMVTKRSYSVVLLDSARVIKIMPTGIRAMMANLKQEIIHLRRVGDPDPSWSRATDSPMAPDVG</sequence>
<feature type="non-terminal residue" evidence="2">
    <location>
        <position position="102"/>
    </location>
</feature>
<keyword evidence="3" id="KW-1185">Reference proteome</keyword>